<dbReference type="EMBL" id="JAMQBH010000001">
    <property type="protein sequence ID" value="MCM2511807.1"/>
    <property type="molecule type" value="Genomic_DNA"/>
</dbReference>
<dbReference type="Gene3D" id="3.30.750.24">
    <property type="entry name" value="STAS domain"/>
    <property type="match status" value="1"/>
</dbReference>
<evidence type="ECO:0000259" key="3">
    <source>
        <dbReference type="PROSITE" id="PS50801"/>
    </source>
</evidence>
<dbReference type="RefSeq" id="WP_251097138.1">
    <property type="nucleotide sequence ID" value="NZ_JAMQBH010000001.1"/>
</dbReference>
<protein>
    <recommendedName>
        <fullName evidence="2">Anti-sigma factor antagonist</fullName>
    </recommendedName>
</protein>
<proteinExistence type="inferred from homology"/>
<evidence type="ECO:0000313" key="4">
    <source>
        <dbReference type="EMBL" id="MCM2511807.1"/>
    </source>
</evidence>
<feature type="domain" description="STAS" evidence="3">
    <location>
        <begin position="18"/>
        <end position="115"/>
    </location>
</feature>
<dbReference type="SUPFAM" id="SSF52091">
    <property type="entry name" value="SpoIIaa-like"/>
    <property type="match status" value="1"/>
</dbReference>
<evidence type="ECO:0000256" key="1">
    <source>
        <dbReference type="ARBA" id="ARBA00009013"/>
    </source>
</evidence>
<dbReference type="InterPro" id="IPR003658">
    <property type="entry name" value="Anti-sigma_ant"/>
</dbReference>
<sequence length="276" mass="27205">MSEALDTTVRYTDKYTAVIVVTGDVDLHTAPVLRAEALTAITRGARHLVLDMAEVDFVDSTGLTTLIVLLHATEKAGGSVRVARVPERLERMVTMTGIAELLPMHDTVADALAALGVAGGTDDDAGHEVVDGAAERGGRASADRGAGVSVTASVDRGASVTAVSADQGAGVSALASADRGVDASVKASADRGAGVSAHASADPGVDVSVHASADRGVDASVKASTDRGAGVSAHACADPAVDASAIASVDPGADASVTASVDQGVDDAFGGAGPSR</sequence>
<comment type="caution">
    <text evidence="4">The sequence shown here is derived from an EMBL/GenBank/DDBJ whole genome shotgun (WGS) entry which is preliminary data.</text>
</comment>
<evidence type="ECO:0000256" key="2">
    <source>
        <dbReference type="RuleBase" id="RU003749"/>
    </source>
</evidence>
<dbReference type="NCBIfam" id="TIGR00377">
    <property type="entry name" value="ant_ant_sig"/>
    <property type="match status" value="1"/>
</dbReference>
<organism evidence="4 5">
    <name type="scientific">Streptomyces griseoincarnatus</name>
    <dbReference type="NCBI Taxonomy" id="29305"/>
    <lineage>
        <taxon>Bacteria</taxon>
        <taxon>Bacillati</taxon>
        <taxon>Actinomycetota</taxon>
        <taxon>Actinomycetes</taxon>
        <taxon>Kitasatosporales</taxon>
        <taxon>Streptomycetaceae</taxon>
        <taxon>Streptomyces</taxon>
        <taxon>Streptomyces griseoincarnatus group</taxon>
    </lineage>
</organism>
<dbReference type="PANTHER" id="PTHR33495">
    <property type="entry name" value="ANTI-SIGMA FACTOR ANTAGONIST TM_1081-RELATED-RELATED"/>
    <property type="match status" value="1"/>
</dbReference>
<dbReference type="Pfam" id="PF01740">
    <property type="entry name" value="STAS"/>
    <property type="match status" value="1"/>
</dbReference>
<evidence type="ECO:0000313" key="5">
    <source>
        <dbReference type="Proteomes" id="UP001523263"/>
    </source>
</evidence>
<dbReference type="Proteomes" id="UP001523263">
    <property type="component" value="Unassembled WGS sequence"/>
</dbReference>
<accession>A0ABT0VKB2</accession>
<gene>
    <name evidence="4" type="ORF">NC658_00850</name>
</gene>
<name>A0ABT0VKB2_STRGI</name>
<dbReference type="InterPro" id="IPR002645">
    <property type="entry name" value="STAS_dom"/>
</dbReference>
<dbReference type="PROSITE" id="PS50801">
    <property type="entry name" value="STAS"/>
    <property type="match status" value="1"/>
</dbReference>
<dbReference type="PANTHER" id="PTHR33495:SF2">
    <property type="entry name" value="ANTI-SIGMA FACTOR ANTAGONIST TM_1081-RELATED"/>
    <property type="match status" value="1"/>
</dbReference>
<dbReference type="InterPro" id="IPR036513">
    <property type="entry name" value="STAS_dom_sf"/>
</dbReference>
<dbReference type="CDD" id="cd07043">
    <property type="entry name" value="STAS_anti-anti-sigma_factors"/>
    <property type="match status" value="1"/>
</dbReference>
<keyword evidence="5" id="KW-1185">Reference proteome</keyword>
<comment type="similarity">
    <text evidence="1 2">Belongs to the anti-sigma-factor antagonist family.</text>
</comment>
<reference evidence="4 5" key="1">
    <citation type="submission" date="2022-06" db="EMBL/GenBank/DDBJ databases">
        <title>Whole genome sequence of Streptomyces griseoincarnatus RB7AG.</title>
        <authorList>
            <person name="Ray L."/>
            <person name="Behera S."/>
            <person name="Panda A.N."/>
        </authorList>
    </citation>
    <scope>NUCLEOTIDE SEQUENCE [LARGE SCALE GENOMIC DNA]</scope>
    <source>
        <strain evidence="4 5">RB7AG</strain>
    </source>
</reference>